<organism evidence="2 3">
    <name type="scientific">Acrobeloides nanus</name>
    <dbReference type="NCBI Taxonomy" id="290746"/>
    <lineage>
        <taxon>Eukaryota</taxon>
        <taxon>Metazoa</taxon>
        <taxon>Ecdysozoa</taxon>
        <taxon>Nematoda</taxon>
        <taxon>Chromadorea</taxon>
        <taxon>Rhabditida</taxon>
        <taxon>Tylenchina</taxon>
        <taxon>Cephalobomorpha</taxon>
        <taxon>Cephaloboidea</taxon>
        <taxon>Cephalobidae</taxon>
        <taxon>Acrobeloides</taxon>
    </lineage>
</organism>
<feature type="region of interest" description="Disordered" evidence="1">
    <location>
        <begin position="97"/>
        <end position="123"/>
    </location>
</feature>
<sequence>MKFEQKLKTDSIWAKKPNITSRTSNSPKCNQSLSFQVSKNPKTPSENPNILIPKKRATSDEYLKIEVKLEEISKTERFMPNFIKNIVSKKSLLSYKETPKQKDDQEKSELHAETESNQDESKDLENPILKEHQLVEENALEQQVLEVLELEQHSQDLVMAELLSEPVKLPNVIDSAQEILVDDKIKVPKLSNKDQFYYNTLTQALKNSIELPLKLDQIHLKSRYQPEWTHWKDQNFELNNQEIEWRRNAGQNYRAAFFGPKKYDTKNEESTSLKNLYPDRYEPRTDWRESKQSAKRGGLIKSTKNWRRSDSAVNMNQNSNMPPQSSALSFYGGPRTRGSCDASRYMPHHNDERSCNGFSWKRNDRQREDHIAGRLNNSRNFSPSSVNWRSSEDTKPTNTAILPNRGRVFKDLKSAEKDIKQRGSLNRTRYYDDDEENAKKPEPTLSRLDFPMPNRSHLEATQKIQSITSTGWHDLPNEISIEDMRRHKRGEETHNPFHTIFTDKFYKRN</sequence>
<feature type="compositionally biased region" description="Basic and acidic residues" evidence="1">
    <location>
        <begin position="283"/>
        <end position="292"/>
    </location>
</feature>
<feature type="region of interest" description="Disordered" evidence="1">
    <location>
        <begin position="15"/>
        <end position="51"/>
    </location>
</feature>
<evidence type="ECO:0000256" key="1">
    <source>
        <dbReference type="SAM" id="MobiDB-lite"/>
    </source>
</evidence>
<feature type="region of interest" description="Disordered" evidence="1">
    <location>
        <begin position="423"/>
        <end position="448"/>
    </location>
</feature>
<dbReference type="AlphaFoldDB" id="A0A914E0H1"/>
<dbReference type="WBParaSite" id="ACRNAN_scaffold4953.g8792.t1">
    <property type="protein sequence ID" value="ACRNAN_scaffold4953.g8792.t1"/>
    <property type="gene ID" value="ACRNAN_scaffold4953.g8792"/>
</dbReference>
<accession>A0A914E0H1</accession>
<feature type="region of interest" description="Disordered" evidence="1">
    <location>
        <begin position="375"/>
        <end position="401"/>
    </location>
</feature>
<evidence type="ECO:0000313" key="3">
    <source>
        <dbReference type="WBParaSite" id="ACRNAN_scaffold4953.g8792.t1"/>
    </source>
</evidence>
<proteinExistence type="predicted"/>
<feature type="region of interest" description="Disordered" evidence="1">
    <location>
        <begin position="283"/>
        <end position="334"/>
    </location>
</feature>
<evidence type="ECO:0000313" key="2">
    <source>
        <dbReference type="Proteomes" id="UP000887540"/>
    </source>
</evidence>
<reference evidence="3" key="1">
    <citation type="submission" date="2022-11" db="UniProtKB">
        <authorList>
            <consortium name="WormBaseParasite"/>
        </authorList>
    </citation>
    <scope>IDENTIFICATION</scope>
</reference>
<feature type="compositionally biased region" description="Polar residues" evidence="1">
    <location>
        <begin position="18"/>
        <end position="48"/>
    </location>
</feature>
<feature type="compositionally biased region" description="Polar residues" evidence="1">
    <location>
        <begin position="375"/>
        <end position="389"/>
    </location>
</feature>
<dbReference type="Proteomes" id="UP000887540">
    <property type="component" value="Unplaced"/>
</dbReference>
<name>A0A914E0H1_9BILA</name>
<feature type="compositionally biased region" description="Polar residues" evidence="1">
    <location>
        <begin position="311"/>
        <end position="328"/>
    </location>
</feature>
<protein>
    <submittedName>
        <fullName evidence="3">Uncharacterized protein</fullName>
    </submittedName>
</protein>
<keyword evidence="2" id="KW-1185">Reference proteome</keyword>